<dbReference type="Proteomes" id="UP000186469">
    <property type="component" value="Unassembled WGS sequence"/>
</dbReference>
<gene>
    <name evidence="1" type="ORF">SAMN02745728_01839</name>
</gene>
<reference evidence="1 2" key="1">
    <citation type="submission" date="2016-12" db="EMBL/GenBank/DDBJ databases">
        <authorList>
            <person name="Song W.-J."/>
            <person name="Kurnit D.M."/>
        </authorList>
    </citation>
    <scope>NUCLEOTIDE SEQUENCE [LARGE SCALE GENOMIC DNA]</scope>
    <source>
        <strain evidence="1 2">DSM 11393</strain>
    </source>
</reference>
<dbReference type="EMBL" id="FRDI01000010">
    <property type="protein sequence ID" value="SHN68498.1"/>
    <property type="molecule type" value="Genomic_DNA"/>
</dbReference>
<accession>A0A1M7TCW5</accession>
<evidence type="ECO:0008006" key="3">
    <source>
        <dbReference type="Google" id="ProtNLM"/>
    </source>
</evidence>
<organism evidence="1 2">
    <name type="scientific">Desulfovibrio litoralis DSM 11393</name>
    <dbReference type="NCBI Taxonomy" id="1121455"/>
    <lineage>
        <taxon>Bacteria</taxon>
        <taxon>Pseudomonadati</taxon>
        <taxon>Thermodesulfobacteriota</taxon>
        <taxon>Desulfovibrionia</taxon>
        <taxon>Desulfovibrionales</taxon>
        <taxon>Desulfovibrionaceae</taxon>
        <taxon>Desulfovibrio</taxon>
    </lineage>
</organism>
<evidence type="ECO:0000313" key="1">
    <source>
        <dbReference type="EMBL" id="SHN68498.1"/>
    </source>
</evidence>
<dbReference type="InterPro" id="IPR024227">
    <property type="entry name" value="DUF3795"/>
</dbReference>
<evidence type="ECO:0000313" key="2">
    <source>
        <dbReference type="Proteomes" id="UP000186469"/>
    </source>
</evidence>
<name>A0A1M7TCW5_9BACT</name>
<sequence length="86" mass="9808">MVESRCGLVCSECDYREQMNCKGCININKPFWGEVCPVKSCCEQKELAHCGLCNDFPCALLMQFAYDKEQGDNGKRILQCKKWCVS</sequence>
<protein>
    <recommendedName>
        <fullName evidence="3">DUF3795 domain-containing protein</fullName>
    </recommendedName>
</protein>
<keyword evidence="2" id="KW-1185">Reference proteome</keyword>
<proteinExistence type="predicted"/>
<dbReference type="Pfam" id="PF12675">
    <property type="entry name" value="DUF3795"/>
    <property type="match status" value="1"/>
</dbReference>
<dbReference type="RefSeq" id="WP_072697527.1">
    <property type="nucleotide sequence ID" value="NZ_FRDI01000010.1"/>
</dbReference>
<dbReference type="OrthoDB" id="5419848at2"/>
<dbReference type="AlphaFoldDB" id="A0A1M7TCW5"/>
<dbReference type="STRING" id="1121455.SAMN02745728_01839"/>